<accession>A0A814UD91</accession>
<dbReference type="AlphaFoldDB" id="A0A814UD91"/>
<dbReference type="Proteomes" id="UP000663852">
    <property type="component" value="Unassembled WGS sequence"/>
</dbReference>
<evidence type="ECO:0008006" key="3">
    <source>
        <dbReference type="Google" id="ProtNLM"/>
    </source>
</evidence>
<proteinExistence type="predicted"/>
<reference evidence="1" key="1">
    <citation type="submission" date="2021-02" db="EMBL/GenBank/DDBJ databases">
        <authorList>
            <person name="Nowell W R."/>
        </authorList>
    </citation>
    <scope>NUCLEOTIDE SEQUENCE</scope>
</reference>
<protein>
    <recommendedName>
        <fullName evidence="3">F-box domain-containing protein</fullName>
    </recommendedName>
</protein>
<organism evidence="1 2">
    <name type="scientific">Adineta ricciae</name>
    <name type="common">Rotifer</name>
    <dbReference type="NCBI Taxonomy" id="249248"/>
    <lineage>
        <taxon>Eukaryota</taxon>
        <taxon>Metazoa</taxon>
        <taxon>Spiralia</taxon>
        <taxon>Gnathifera</taxon>
        <taxon>Rotifera</taxon>
        <taxon>Eurotatoria</taxon>
        <taxon>Bdelloidea</taxon>
        <taxon>Adinetida</taxon>
        <taxon>Adinetidae</taxon>
        <taxon>Adineta</taxon>
    </lineage>
</organism>
<sequence>MSKQFEHLANEILITIFDYVSVQDLYRSFWGLNQRLNDLLQSLNKLSVKIENNDLSLIETLADRIIRLEVDIPDGVNWSLFPNLRSLTLKRITFPQSNELALAHLPYLTYFSLLSCGFDASSYLAYQIFTNWFPSLRYVNLSGVGMPYGRTWSPLPNLRSVYAVCSDPILLSLIPTACPNLHRLEVKLVSNNCAIGLPSSSNRHVQAHPLKHFILTDSPGYLRLDKIDFLFTFLSNIENLNLFTHDLPFYELVLVLINRLPHLRRFDCNIGQSNAQQSQNVDIDTIRAIRPCFGRIQCIERRNGRRLYTTTEE</sequence>
<gene>
    <name evidence="1" type="ORF">EDS130_LOCUS23788</name>
</gene>
<dbReference type="OrthoDB" id="10015123at2759"/>
<name>A0A814UD91_ADIRI</name>
<dbReference type="EMBL" id="CAJNOJ010000132">
    <property type="protein sequence ID" value="CAF1172874.1"/>
    <property type="molecule type" value="Genomic_DNA"/>
</dbReference>
<dbReference type="Gene3D" id="3.80.10.10">
    <property type="entry name" value="Ribonuclease Inhibitor"/>
    <property type="match status" value="1"/>
</dbReference>
<dbReference type="InterPro" id="IPR032675">
    <property type="entry name" value="LRR_dom_sf"/>
</dbReference>
<evidence type="ECO:0000313" key="2">
    <source>
        <dbReference type="Proteomes" id="UP000663852"/>
    </source>
</evidence>
<evidence type="ECO:0000313" key="1">
    <source>
        <dbReference type="EMBL" id="CAF1172874.1"/>
    </source>
</evidence>
<comment type="caution">
    <text evidence="1">The sequence shown here is derived from an EMBL/GenBank/DDBJ whole genome shotgun (WGS) entry which is preliminary data.</text>
</comment>
<dbReference type="SUPFAM" id="SSF52047">
    <property type="entry name" value="RNI-like"/>
    <property type="match status" value="1"/>
</dbReference>